<dbReference type="AlphaFoldDB" id="A0A917ITJ7"/>
<dbReference type="EMBL" id="BMDC01000001">
    <property type="protein sequence ID" value="GGH61409.1"/>
    <property type="molecule type" value="Genomic_DNA"/>
</dbReference>
<protein>
    <recommendedName>
        <fullName evidence="5">Transglycosylase SLT domain-containing protein</fullName>
    </recommendedName>
</protein>
<proteinExistence type="predicted"/>
<dbReference type="GO" id="GO:0009253">
    <property type="term" value="P:peptidoglycan catabolic process"/>
    <property type="evidence" value="ECO:0007669"/>
    <property type="project" value="TreeGrafter"/>
</dbReference>
<dbReference type="Proteomes" id="UP000600171">
    <property type="component" value="Unassembled WGS sequence"/>
</dbReference>
<gene>
    <name evidence="3" type="ORF">GCM10007359_10560</name>
</gene>
<feature type="chain" id="PRO_5039235177" description="Transglycosylase SLT domain-containing protein" evidence="2">
    <location>
        <begin position="24"/>
        <end position="246"/>
    </location>
</feature>
<reference evidence="3 4" key="1">
    <citation type="journal article" date="2014" name="Int. J. Syst. Evol. Microbiol.">
        <title>Complete genome sequence of Corynebacterium casei LMG S-19264T (=DSM 44701T), isolated from a smear-ripened cheese.</title>
        <authorList>
            <consortium name="US DOE Joint Genome Institute (JGI-PGF)"/>
            <person name="Walter F."/>
            <person name="Albersmeier A."/>
            <person name="Kalinowski J."/>
            <person name="Ruckert C."/>
        </authorList>
    </citation>
    <scope>NUCLEOTIDE SEQUENCE [LARGE SCALE GENOMIC DNA]</scope>
    <source>
        <strain evidence="3 4">CCM 8669</strain>
    </source>
</reference>
<feature type="region of interest" description="Disordered" evidence="1">
    <location>
        <begin position="23"/>
        <end position="57"/>
    </location>
</feature>
<dbReference type="RefSeq" id="WP_188359236.1">
    <property type="nucleotide sequence ID" value="NZ_BMDC01000001.1"/>
</dbReference>
<evidence type="ECO:0000313" key="3">
    <source>
        <dbReference type="EMBL" id="GGH61409.1"/>
    </source>
</evidence>
<dbReference type="InterPro" id="IPR023346">
    <property type="entry name" value="Lysozyme-like_dom_sf"/>
</dbReference>
<evidence type="ECO:0000313" key="4">
    <source>
        <dbReference type="Proteomes" id="UP000600171"/>
    </source>
</evidence>
<dbReference type="PANTHER" id="PTHR30163">
    <property type="entry name" value="MEMBRANE-BOUND LYTIC MUREIN TRANSGLYCOSYLASE B"/>
    <property type="match status" value="1"/>
</dbReference>
<organism evidence="3 4">
    <name type="scientific">Rothia aerolata</name>
    <dbReference type="NCBI Taxonomy" id="1812262"/>
    <lineage>
        <taxon>Bacteria</taxon>
        <taxon>Bacillati</taxon>
        <taxon>Actinomycetota</taxon>
        <taxon>Actinomycetes</taxon>
        <taxon>Micrococcales</taxon>
        <taxon>Micrococcaceae</taxon>
        <taxon>Rothia</taxon>
    </lineage>
</organism>
<feature type="signal peptide" evidence="2">
    <location>
        <begin position="1"/>
        <end position="23"/>
    </location>
</feature>
<evidence type="ECO:0000256" key="1">
    <source>
        <dbReference type="SAM" id="MobiDB-lite"/>
    </source>
</evidence>
<dbReference type="SUPFAM" id="SSF53955">
    <property type="entry name" value="Lysozyme-like"/>
    <property type="match status" value="1"/>
</dbReference>
<dbReference type="Gene3D" id="1.10.530.10">
    <property type="match status" value="1"/>
</dbReference>
<keyword evidence="2" id="KW-0732">Signal</keyword>
<dbReference type="InterPro" id="IPR043426">
    <property type="entry name" value="MltB-like"/>
</dbReference>
<sequence length="246" mass="25916">MRKLFPSLALLAAAALLTGCADSEPQSRQRTYENFPGAPSSAEAPLAPGASTGQGPIAELADPTWLEETAQQTKIPQRVLAAYAGAALRTSETQPQCQLSWNTLAGIGSVETAHGQYLGSSVDDAGQVTPGIFGPALDGSEGVMEIKDTDHGELDDDQRWDRAVGPMQFIPTSWEGPKQDGNADGNYDPQQIDDAVLTAAEHLCQGESLTTDAGWNSAIAGYNRSVVYANKVAEKAEEYATSNGGF</sequence>
<evidence type="ECO:0008006" key="5">
    <source>
        <dbReference type="Google" id="ProtNLM"/>
    </source>
</evidence>
<accession>A0A917ITJ7</accession>
<evidence type="ECO:0000256" key="2">
    <source>
        <dbReference type="SAM" id="SignalP"/>
    </source>
</evidence>
<dbReference type="PROSITE" id="PS51257">
    <property type="entry name" value="PROKAR_LIPOPROTEIN"/>
    <property type="match status" value="1"/>
</dbReference>
<name>A0A917ITJ7_9MICC</name>
<keyword evidence="4" id="KW-1185">Reference proteome</keyword>
<dbReference type="GO" id="GO:0008933">
    <property type="term" value="F:peptidoglycan lytic transglycosylase activity"/>
    <property type="evidence" value="ECO:0007669"/>
    <property type="project" value="TreeGrafter"/>
</dbReference>
<comment type="caution">
    <text evidence="3">The sequence shown here is derived from an EMBL/GenBank/DDBJ whole genome shotgun (WGS) entry which is preliminary data.</text>
</comment>
<dbReference type="PANTHER" id="PTHR30163:SF8">
    <property type="entry name" value="LYTIC MUREIN TRANSGLYCOSYLASE"/>
    <property type="match status" value="1"/>
</dbReference>